<organism evidence="1 2">
    <name type="scientific">Variovorax boronicumulans</name>
    <dbReference type="NCBI Taxonomy" id="436515"/>
    <lineage>
        <taxon>Bacteria</taxon>
        <taxon>Pseudomonadati</taxon>
        <taxon>Pseudomonadota</taxon>
        <taxon>Betaproteobacteria</taxon>
        <taxon>Burkholderiales</taxon>
        <taxon>Comamonadaceae</taxon>
        <taxon>Variovorax</taxon>
    </lineage>
</organism>
<name>A0AAW8DC07_9BURK</name>
<evidence type="ECO:0000313" key="1">
    <source>
        <dbReference type="EMBL" id="MDP9897401.1"/>
    </source>
</evidence>
<proteinExistence type="predicted"/>
<gene>
    <name evidence="1" type="ORF">J2W31_006545</name>
</gene>
<reference evidence="1" key="1">
    <citation type="submission" date="2023-07" db="EMBL/GenBank/DDBJ databases">
        <title>Sorghum-associated microbial communities from plants grown in Nebraska, USA.</title>
        <authorList>
            <person name="Schachtman D."/>
        </authorList>
    </citation>
    <scope>NUCLEOTIDE SEQUENCE</scope>
    <source>
        <strain evidence="1">DS3754</strain>
    </source>
</reference>
<evidence type="ECO:0000313" key="2">
    <source>
        <dbReference type="Proteomes" id="UP001242045"/>
    </source>
</evidence>
<dbReference type="Proteomes" id="UP001242045">
    <property type="component" value="Unassembled WGS sequence"/>
</dbReference>
<accession>A0AAW8DC07</accession>
<dbReference type="EMBL" id="JAUSRD010000027">
    <property type="protein sequence ID" value="MDP9897401.1"/>
    <property type="molecule type" value="Genomic_DNA"/>
</dbReference>
<protein>
    <submittedName>
        <fullName evidence="1">Uncharacterized protein</fullName>
    </submittedName>
</protein>
<comment type="caution">
    <text evidence="1">The sequence shown here is derived from an EMBL/GenBank/DDBJ whole genome shotgun (WGS) entry which is preliminary data.</text>
</comment>
<dbReference type="RefSeq" id="WP_307687335.1">
    <property type="nucleotide sequence ID" value="NZ_JAUSRD010000027.1"/>
</dbReference>
<sequence>MPEEDPTIPMPAAPASNRALFQTLAERVGLLVPGASLSHQQIAFAEGVVELVKNGRLNENEK</sequence>
<dbReference type="AlphaFoldDB" id="A0AAW8DC07"/>